<feature type="transmembrane region" description="Helical" evidence="1">
    <location>
        <begin position="12"/>
        <end position="32"/>
    </location>
</feature>
<dbReference type="Pfam" id="PF09977">
    <property type="entry name" value="Tad_C"/>
    <property type="match status" value="1"/>
</dbReference>
<dbReference type="EMBL" id="BBJS01000007">
    <property type="protein sequence ID" value="GAN12335.1"/>
    <property type="molecule type" value="Genomic_DNA"/>
</dbReference>
<dbReference type="Proteomes" id="UP000032025">
    <property type="component" value="Unassembled WGS sequence"/>
</dbReference>
<accession>A0A0C9LZU0</accession>
<evidence type="ECO:0000259" key="3">
    <source>
        <dbReference type="Pfam" id="PF13400"/>
    </source>
</evidence>
<evidence type="ECO:0000313" key="4">
    <source>
        <dbReference type="EMBL" id="GAN12335.1"/>
    </source>
</evidence>
<name>A0A0C9LZU0_SPHPI</name>
<evidence type="ECO:0000313" key="5">
    <source>
        <dbReference type="Proteomes" id="UP000032025"/>
    </source>
</evidence>
<feature type="domain" description="Putative Flp pilus-assembly TadG-like N-terminal" evidence="3">
    <location>
        <begin position="11"/>
        <end position="57"/>
    </location>
</feature>
<dbReference type="RefSeq" id="WP_007405385.1">
    <property type="nucleotide sequence ID" value="NZ_BBJS01000007.1"/>
</dbReference>
<dbReference type="InterPro" id="IPR028087">
    <property type="entry name" value="Tad_N"/>
</dbReference>
<dbReference type="GeneID" id="78526491"/>
<dbReference type="InterPro" id="IPR018705">
    <property type="entry name" value="DUF2134_membrane"/>
</dbReference>
<reference evidence="4 5" key="1">
    <citation type="submission" date="2014-08" db="EMBL/GenBank/DDBJ databases">
        <title>Whole genome shotgun sequence of Sphingomonas paucimobilis NBRC 13935.</title>
        <authorList>
            <person name="Hosoyama A."/>
            <person name="Hashimoto M."/>
            <person name="Hosoyama Y."/>
            <person name="Noguchi M."/>
            <person name="Uohara A."/>
            <person name="Ohji S."/>
            <person name="Katano-Makiyama Y."/>
            <person name="Ichikawa N."/>
            <person name="Kimura A."/>
            <person name="Yamazoe A."/>
            <person name="Fujita N."/>
        </authorList>
    </citation>
    <scope>NUCLEOTIDE SEQUENCE [LARGE SCALE GENOMIC DNA]</scope>
    <source>
        <strain evidence="4 5">NBRC 13935</strain>
    </source>
</reference>
<organism evidence="4 5">
    <name type="scientific">Sphingomonas paucimobilis NBRC 13935</name>
    <dbReference type="NCBI Taxonomy" id="1219050"/>
    <lineage>
        <taxon>Bacteria</taxon>
        <taxon>Pseudomonadati</taxon>
        <taxon>Pseudomonadota</taxon>
        <taxon>Alphaproteobacteria</taxon>
        <taxon>Sphingomonadales</taxon>
        <taxon>Sphingomonadaceae</taxon>
        <taxon>Sphingomonas</taxon>
    </lineage>
</organism>
<comment type="caution">
    <text evidence="4">The sequence shown here is derived from an EMBL/GenBank/DDBJ whole genome shotgun (WGS) entry which is preliminary data.</text>
</comment>
<keyword evidence="5" id="KW-1185">Reference proteome</keyword>
<feature type="domain" description="DUF2134" evidence="2">
    <location>
        <begin position="59"/>
        <end position="139"/>
    </location>
</feature>
<dbReference type="Pfam" id="PF13400">
    <property type="entry name" value="Tad"/>
    <property type="match status" value="1"/>
</dbReference>
<keyword evidence="1" id="KW-0812">Transmembrane</keyword>
<dbReference type="AlphaFoldDB" id="A0A0C9LZU0"/>
<protein>
    <submittedName>
        <fullName evidence="4">DNA, contig: SP607</fullName>
    </submittedName>
</protein>
<proteinExistence type="predicted"/>
<keyword evidence="1" id="KW-0472">Membrane</keyword>
<gene>
    <name evidence="4" type="ORF">SP6_07_01210</name>
</gene>
<keyword evidence="1" id="KW-1133">Transmembrane helix</keyword>
<evidence type="ECO:0000256" key="1">
    <source>
        <dbReference type="SAM" id="Phobius"/>
    </source>
</evidence>
<sequence>MIRRLRRNRRGSVGILIALSGVMIVGGAAFGIDIGMLTLSQRKLQGTADEAALAAMASSPERRSQAIGQVLTANGVADASSDMILGRYDANPDILPEARFIPGTDGGAMRVVLRRPVPLIFGRILTGKATQQVSASAVAQRMDYVAFSVGSRAARAGGGLPGAFLNALAGTNLSLSLFDYQALASAEVELLQMIPLLGTRIGLTGASFDTILAADIRLPVLLNAMADTTTHPGAAAALRVIASHALNSKVPLNRLIDLGPLGKMSKAQSREVVNVGVYQMLREVLAISNGQRQFYMDLGGTLPGLTSTKIMLVIGDRPAKTPWLAVTQNGSATVQTSQMRMLVDVQIGVPRMANIELPIYMEAASARARRSSMSCWESTPSVTIESIPSPGSIAIAQIDRSRLEDMRQSPIMGPATLLQVWPAKVTGWTQINLSTDAAWQRVAFSAAEIRNGTTKTITANSAAQGYASSLLHRMDLQVEAGGRGVGFRRLPQVVGAALMPVAPTLDMLMSTISDLMGMHIGQADLTVDGARCGAASLVA</sequence>
<evidence type="ECO:0000259" key="2">
    <source>
        <dbReference type="Pfam" id="PF09977"/>
    </source>
</evidence>